<protein>
    <submittedName>
        <fullName evidence="5">Unannotated protein</fullName>
    </submittedName>
</protein>
<sequence>MIPVSFDYVEATSVEHALALFAEHDDAKFLAGGHSLVPMMKLRLVSSAVLIDIARIAELSYIEDRGDHVAVGALTRHREVEGSALLAEHLGLLAHVAGHVGDPQVRNRGTLGGSLVHGDPAADLPAAALALGASMVITGAAGTRVVPAAEFFVNFLETAVGDGELLTEVRFPKRTGDGWAYQKFNRRAMDYAIVAVAVQLGQNPGIALVNMGSTPHLATAASAALAAGSPTSVIADAVVEGTEAWNDANATREYREHLARVLTVRALAQAGYTS</sequence>
<evidence type="ECO:0000256" key="2">
    <source>
        <dbReference type="ARBA" id="ARBA00022827"/>
    </source>
</evidence>
<dbReference type="SMART" id="SM01092">
    <property type="entry name" value="CO_deh_flav_C"/>
    <property type="match status" value="1"/>
</dbReference>
<dbReference type="PANTHER" id="PTHR42659">
    <property type="entry name" value="XANTHINE DEHYDROGENASE SUBUNIT C-RELATED"/>
    <property type="match status" value="1"/>
</dbReference>
<dbReference type="SUPFAM" id="SSF56176">
    <property type="entry name" value="FAD-binding/transporter-associated domain-like"/>
    <property type="match status" value="1"/>
</dbReference>
<evidence type="ECO:0000256" key="3">
    <source>
        <dbReference type="ARBA" id="ARBA00023002"/>
    </source>
</evidence>
<dbReference type="GO" id="GO:0016491">
    <property type="term" value="F:oxidoreductase activity"/>
    <property type="evidence" value="ECO:0007669"/>
    <property type="project" value="UniProtKB-KW"/>
</dbReference>
<feature type="domain" description="FAD-binding PCMH-type" evidence="4">
    <location>
        <begin position="1"/>
        <end position="176"/>
    </location>
</feature>
<dbReference type="InterPro" id="IPR051312">
    <property type="entry name" value="Diverse_Substr_Oxidored"/>
</dbReference>
<organism evidence="5">
    <name type="scientific">freshwater metagenome</name>
    <dbReference type="NCBI Taxonomy" id="449393"/>
    <lineage>
        <taxon>unclassified sequences</taxon>
        <taxon>metagenomes</taxon>
        <taxon>ecological metagenomes</taxon>
    </lineage>
</organism>
<dbReference type="InterPro" id="IPR016166">
    <property type="entry name" value="FAD-bd_PCMH"/>
</dbReference>
<proteinExistence type="predicted"/>
<keyword evidence="2" id="KW-0274">FAD</keyword>
<gene>
    <name evidence="5" type="ORF">UFOPK3376_02197</name>
</gene>
<evidence type="ECO:0000256" key="1">
    <source>
        <dbReference type="ARBA" id="ARBA00022630"/>
    </source>
</evidence>
<keyword evidence="1" id="KW-0285">Flavoprotein</keyword>
<accession>A0A6J7F0L7</accession>
<name>A0A6J7F0L7_9ZZZZ</name>
<keyword evidence="3" id="KW-0560">Oxidoreductase</keyword>
<dbReference type="EMBL" id="CAFBLP010000064">
    <property type="protein sequence ID" value="CAB4885849.1"/>
    <property type="molecule type" value="Genomic_DNA"/>
</dbReference>
<dbReference type="Gene3D" id="3.30.465.10">
    <property type="match status" value="1"/>
</dbReference>
<dbReference type="SUPFAM" id="SSF55447">
    <property type="entry name" value="CO dehydrogenase flavoprotein C-terminal domain-like"/>
    <property type="match status" value="1"/>
</dbReference>
<dbReference type="InterPro" id="IPR005107">
    <property type="entry name" value="CO_DH_flav_C"/>
</dbReference>
<dbReference type="PROSITE" id="PS51387">
    <property type="entry name" value="FAD_PCMH"/>
    <property type="match status" value="1"/>
</dbReference>
<dbReference type="Gene3D" id="3.30.390.50">
    <property type="entry name" value="CO dehydrogenase flavoprotein, C-terminal domain"/>
    <property type="match status" value="1"/>
</dbReference>
<dbReference type="Pfam" id="PF03450">
    <property type="entry name" value="CO_deh_flav_C"/>
    <property type="match status" value="1"/>
</dbReference>
<dbReference type="AlphaFoldDB" id="A0A6J7F0L7"/>
<reference evidence="5" key="1">
    <citation type="submission" date="2020-05" db="EMBL/GenBank/DDBJ databases">
        <authorList>
            <person name="Chiriac C."/>
            <person name="Salcher M."/>
            <person name="Ghai R."/>
            <person name="Kavagutti S V."/>
        </authorList>
    </citation>
    <scope>NUCLEOTIDE SEQUENCE</scope>
</reference>
<dbReference type="Gene3D" id="3.30.43.10">
    <property type="entry name" value="Uridine Diphospho-n-acetylenolpyruvylglucosamine Reductase, domain 2"/>
    <property type="match status" value="1"/>
</dbReference>
<dbReference type="PANTHER" id="PTHR42659:SF2">
    <property type="entry name" value="XANTHINE DEHYDROGENASE SUBUNIT C-RELATED"/>
    <property type="match status" value="1"/>
</dbReference>
<dbReference type="GO" id="GO:0071949">
    <property type="term" value="F:FAD binding"/>
    <property type="evidence" value="ECO:0007669"/>
    <property type="project" value="InterPro"/>
</dbReference>
<evidence type="ECO:0000259" key="4">
    <source>
        <dbReference type="PROSITE" id="PS51387"/>
    </source>
</evidence>
<dbReference type="FunFam" id="3.30.465.10:FF:000017">
    <property type="entry name" value="Xanthine dehydrogenase, FAD binding subunit"/>
    <property type="match status" value="1"/>
</dbReference>
<dbReference type="InterPro" id="IPR016169">
    <property type="entry name" value="FAD-bd_PCMH_sub2"/>
</dbReference>
<dbReference type="InterPro" id="IPR036683">
    <property type="entry name" value="CO_DH_flav_C_dom_sf"/>
</dbReference>
<dbReference type="InterPro" id="IPR002346">
    <property type="entry name" value="Mopterin_DH_FAD-bd"/>
</dbReference>
<dbReference type="InterPro" id="IPR036318">
    <property type="entry name" value="FAD-bd_PCMH-like_sf"/>
</dbReference>
<dbReference type="InterPro" id="IPR016167">
    <property type="entry name" value="FAD-bd_PCMH_sub1"/>
</dbReference>
<dbReference type="Pfam" id="PF00941">
    <property type="entry name" value="FAD_binding_5"/>
    <property type="match status" value="1"/>
</dbReference>
<evidence type="ECO:0000313" key="5">
    <source>
        <dbReference type="EMBL" id="CAB4885849.1"/>
    </source>
</evidence>